<organism evidence="1 2">
    <name type="scientific">Mytilus coruscus</name>
    <name type="common">Sea mussel</name>
    <dbReference type="NCBI Taxonomy" id="42192"/>
    <lineage>
        <taxon>Eukaryota</taxon>
        <taxon>Metazoa</taxon>
        <taxon>Spiralia</taxon>
        <taxon>Lophotrochozoa</taxon>
        <taxon>Mollusca</taxon>
        <taxon>Bivalvia</taxon>
        <taxon>Autobranchia</taxon>
        <taxon>Pteriomorphia</taxon>
        <taxon>Mytilida</taxon>
        <taxon>Mytiloidea</taxon>
        <taxon>Mytilidae</taxon>
        <taxon>Mytilinae</taxon>
        <taxon>Mytilus</taxon>
    </lineage>
</organism>
<dbReference type="EMBL" id="CACVKT020005908">
    <property type="protein sequence ID" value="CAC5398494.1"/>
    <property type="molecule type" value="Genomic_DNA"/>
</dbReference>
<sequence length="440" mass="51132">MNCQGNFQEMDIEDKTWQEKSVSLKLYNFLCDKIGSEEAVKTRRKFNETHNALTNTKTHIPFFSGSRGEGLDMKGSDTDTITILEDILIVEEATDDCNSNTFKMEIDDDNPGFARLKLCSEYEYRDVWCINRDDNTFLSSDKMKKIYRVLNSTNGACVLDTVHGPCISTRDETYDCTADINLLQHRITLPNYENFKSALSTLVWPELFHRSSNMIQIAGWKQPPVVVSELIQLNEVRSLLLRGQAILKTELSFKQLEKNCDELDKTTNKNLLIYNCLVRTLNRNKTVCFNFEDNLKLPDVLPFALKGEENDAISGRNVIATFYYCSKDYLKTLHIMENVLKEVHNEERSNAYLYYQNDTFNQLYIGADRRNDLSKIYVEKPMEPNDFYHDSALIPDEMKYEVNYKKYVQKPPIVYSLFLRFLCLLKLKQTDKCLKSLSDL</sequence>
<evidence type="ECO:0000313" key="2">
    <source>
        <dbReference type="Proteomes" id="UP000507470"/>
    </source>
</evidence>
<dbReference type="Proteomes" id="UP000507470">
    <property type="component" value="Unassembled WGS sequence"/>
</dbReference>
<reference evidence="1 2" key="1">
    <citation type="submission" date="2020-06" db="EMBL/GenBank/DDBJ databases">
        <authorList>
            <person name="Li R."/>
            <person name="Bekaert M."/>
        </authorList>
    </citation>
    <scope>NUCLEOTIDE SEQUENCE [LARGE SCALE GENOMIC DNA]</scope>
    <source>
        <strain evidence="2">wild</strain>
    </source>
</reference>
<dbReference type="AlphaFoldDB" id="A0A6J8CTW0"/>
<protein>
    <submittedName>
        <fullName evidence="1">Uncharacterized protein</fullName>
    </submittedName>
</protein>
<gene>
    <name evidence="1" type="ORF">MCOR_32862</name>
</gene>
<accession>A0A6J8CTW0</accession>
<evidence type="ECO:0000313" key="1">
    <source>
        <dbReference type="EMBL" id="CAC5398494.1"/>
    </source>
</evidence>
<keyword evidence="2" id="KW-1185">Reference proteome</keyword>
<name>A0A6J8CTW0_MYTCO</name>
<proteinExistence type="predicted"/>